<dbReference type="Gene3D" id="3.40.50.300">
    <property type="entry name" value="P-loop containing nucleotide triphosphate hydrolases"/>
    <property type="match status" value="1"/>
</dbReference>
<dbReference type="RefSeq" id="WP_148812813.1">
    <property type="nucleotide sequence ID" value="NZ_CP043046.1"/>
</dbReference>
<evidence type="ECO:0000259" key="5">
    <source>
        <dbReference type="PROSITE" id="PS50893"/>
    </source>
</evidence>
<dbReference type="InterPro" id="IPR003439">
    <property type="entry name" value="ABC_transporter-like_ATP-bd"/>
</dbReference>
<dbReference type="PANTHER" id="PTHR42781">
    <property type="entry name" value="SPERMIDINE/PUTRESCINE IMPORT ATP-BINDING PROTEIN POTA"/>
    <property type="match status" value="1"/>
</dbReference>
<accession>A0A5C0ASI8</accession>
<dbReference type="GO" id="GO:0015697">
    <property type="term" value="P:quaternary ammonium group transport"/>
    <property type="evidence" value="ECO:0007669"/>
    <property type="project" value="UniProtKB-ARBA"/>
</dbReference>
<dbReference type="Proteomes" id="UP000325161">
    <property type="component" value="Chromosome"/>
</dbReference>
<evidence type="ECO:0000256" key="1">
    <source>
        <dbReference type="ARBA" id="ARBA00022448"/>
    </source>
</evidence>
<dbReference type="OrthoDB" id="5298774at2"/>
<feature type="domain" description="ABC transporter" evidence="5">
    <location>
        <begin position="5"/>
        <end position="235"/>
    </location>
</feature>
<dbReference type="AlphaFoldDB" id="A0A5C0ASI8"/>
<reference evidence="6 7" key="1">
    <citation type="submission" date="2019-08" db="EMBL/GenBank/DDBJ databases">
        <title>Amphibian skin-associated Pigmentiphaga: genome sequence and occurrence across geography and hosts.</title>
        <authorList>
            <person name="Bletz M.C."/>
            <person name="Bunk B."/>
            <person name="Sproeer C."/>
            <person name="Biwer P."/>
            <person name="Reiter S."/>
            <person name="Rabemananjara F.C.E."/>
            <person name="Schulz S."/>
            <person name="Overmann J."/>
            <person name="Vences M."/>
        </authorList>
    </citation>
    <scope>NUCLEOTIDE SEQUENCE [LARGE SCALE GENOMIC DNA]</scope>
    <source>
        <strain evidence="6 7">Mada1488</strain>
    </source>
</reference>
<keyword evidence="1" id="KW-0813">Transport</keyword>
<evidence type="ECO:0000313" key="6">
    <source>
        <dbReference type="EMBL" id="QEI04975.1"/>
    </source>
</evidence>
<dbReference type="EMBL" id="CP043046">
    <property type="protein sequence ID" value="QEI04975.1"/>
    <property type="molecule type" value="Genomic_DNA"/>
</dbReference>
<keyword evidence="4 6" id="KW-0067">ATP-binding</keyword>
<keyword evidence="2" id="KW-1003">Cell membrane</keyword>
<evidence type="ECO:0000313" key="7">
    <source>
        <dbReference type="Proteomes" id="UP000325161"/>
    </source>
</evidence>
<keyword evidence="7" id="KW-1185">Reference proteome</keyword>
<dbReference type="InterPro" id="IPR050093">
    <property type="entry name" value="ABC_SmlMolc_Importer"/>
</dbReference>
<dbReference type="InterPro" id="IPR027417">
    <property type="entry name" value="P-loop_NTPase"/>
</dbReference>
<evidence type="ECO:0000256" key="4">
    <source>
        <dbReference type="ARBA" id="ARBA00022840"/>
    </source>
</evidence>
<gene>
    <name evidence="6" type="ORF">FXN63_03295</name>
</gene>
<dbReference type="SUPFAM" id="SSF50331">
    <property type="entry name" value="MOP-like"/>
    <property type="match status" value="1"/>
</dbReference>
<dbReference type="PROSITE" id="PS00211">
    <property type="entry name" value="ABC_TRANSPORTER_1"/>
    <property type="match status" value="1"/>
</dbReference>
<dbReference type="Pfam" id="PF08402">
    <property type="entry name" value="TOBE_2"/>
    <property type="match status" value="1"/>
</dbReference>
<dbReference type="InterPro" id="IPR017871">
    <property type="entry name" value="ABC_transporter-like_CS"/>
</dbReference>
<dbReference type="GO" id="GO:0016887">
    <property type="term" value="F:ATP hydrolysis activity"/>
    <property type="evidence" value="ECO:0007669"/>
    <property type="project" value="InterPro"/>
</dbReference>
<dbReference type="InterPro" id="IPR003593">
    <property type="entry name" value="AAA+_ATPase"/>
</dbReference>
<protein>
    <submittedName>
        <fullName evidence="6">ABC transporter ATP-binding protein</fullName>
    </submittedName>
</protein>
<dbReference type="KEGG" id="pacr:FXN63_03295"/>
<dbReference type="SUPFAM" id="SSF52540">
    <property type="entry name" value="P-loop containing nucleoside triphosphate hydrolases"/>
    <property type="match status" value="1"/>
</dbReference>
<dbReference type="SMART" id="SM00382">
    <property type="entry name" value="AAA"/>
    <property type="match status" value="1"/>
</dbReference>
<keyword evidence="3" id="KW-0547">Nucleotide-binding</keyword>
<dbReference type="GO" id="GO:0022857">
    <property type="term" value="F:transmembrane transporter activity"/>
    <property type="evidence" value="ECO:0007669"/>
    <property type="project" value="InterPro"/>
</dbReference>
<dbReference type="PANTHER" id="PTHR42781:SF4">
    <property type="entry name" value="SPERMIDINE_PUTRESCINE IMPORT ATP-BINDING PROTEIN POTA"/>
    <property type="match status" value="1"/>
</dbReference>
<dbReference type="InterPro" id="IPR008995">
    <property type="entry name" value="Mo/tungstate-bd_C_term_dom"/>
</dbReference>
<name>A0A5C0ASI8_9BURK</name>
<evidence type="ECO:0000256" key="2">
    <source>
        <dbReference type="ARBA" id="ARBA00022475"/>
    </source>
</evidence>
<dbReference type="GO" id="GO:0043190">
    <property type="term" value="C:ATP-binding cassette (ABC) transporter complex"/>
    <property type="evidence" value="ECO:0007669"/>
    <property type="project" value="InterPro"/>
</dbReference>
<sequence>MNSYLDFDGVAKRYGAFQAVSDFTLPIHEGELVALLGPSGCGKTTSLRMLAGFVQVSEGSIRLAGKDITQLPSYRRNVGMVFQGYALFPHLTVEENVAFGLEMRKMKPAEIGPRVQKALARVRLESLAKRLPRELSGGQQQRVALARAMAIDPAVLLLDEPLSALDARLRHEVRAEIRQLQKDSGLTTLMVTHDQDEALSMADRLVIMNQGRIEQIGTPDEVYERPINRFVAEFMGKSNFLDGKMGGEGRFDSKLGQVFAGHAADAGRTGAPALMSFRPERVQLRRVDTPVADGCNGVQGRIVRITYLGPLIEYRIALKDDTEITALLPNTGELGYVGGDASSDESVYTAPGSPVSVQWQARDSRLLPA</sequence>
<dbReference type="GO" id="GO:0005524">
    <property type="term" value="F:ATP binding"/>
    <property type="evidence" value="ECO:0007669"/>
    <property type="project" value="UniProtKB-KW"/>
</dbReference>
<keyword evidence="2" id="KW-0472">Membrane</keyword>
<dbReference type="Gene3D" id="2.40.50.100">
    <property type="match status" value="1"/>
</dbReference>
<organism evidence="6 7">
    <name type="scientific">Pigmentiphaga aceris</name>
    <dbReference type="NCBI Taxonomy" id="1940612"/>
    <lineage>
        <taxon>Bacteria</taxon>
        <taxon>Pseudomonadati</taxon>
        <taxon>Pseudomonadota</taxon>
        <taxon>Betaproteobacteria</taxon>
        <taxon>Burkholderiales</taxon>
        <taxon>Alcaligenaceae</taxon>
        <taxon>Pigmentiphaga</taxon>
    </lineage>
</organism>
<dbReference type="FunFam" id="3.40.50.300:FF:000425">
    <property type="entry name" value="Probable ABC transporter, ATP-binding subunit"/>
    <property type="match status" value="1"/>
</dbReference>
<dbReference type="Pfam" id="PF00005">
    <property type="entry name" value="ABC_tran"/>
    <property type="match status" value="1"/>
</dbReference>
<dbReference type="PROSITE" id="PS50893">
    <property type="entry name" value="ABC_TRANSPORTER_2"/>
    <property type="match status" value="1"/>
</dbReference>
<evidence type="ECO:0000256" key="3">
    <source>
        <dbReference type="ARBA" id="ARBA00022741"/>
    </source>
</evidence>
<proteinExistence type="predicted"/>
<dbReference type="InterPro" id="IPR013611">
    <property type="entry name" value="Transp-assoc_OB_typ2"/>
</dbReference>